<name>A0A367P8S5_CUPNE</name>
<reference evidence="2 3" key="1">
    <citation type="submission" date="2018-04" db="EMBL/GenBank/DDBJ databases">
        <title>Cupriavidus necator CR12 genome sequencing and assembly.</title>
        <authorList>
            <person name="Ben Fekih I."/>
            <person name="Mazhar H.S."/>
            <person name="Bello S.K."/>
            <person name="Rensing C."/>
        </authorList>
    </citation>
    <scope>NUCLEOTIDE SEQUENCE [LARGE SCALE GENOMIC DNA]</scope>
    <source>
        <strain evidence="2 3">CR12</strain>
    </source>
</reference>
<comment type="caution">
    <text evidence="2">The sequence shown here is derived from an EMBL/GenBank/DDBJ whole genome shotgun (WGS) entry which is preliminary data.</text>
</comment>
<dbReference type="Pfam" id="PF03401">
    <property type="entry name" value="TctC"/>
    <property type="match status" value="1"/>
</dbReference>
<dbReference type="PANTHER" id="PTHR42928:SF5">
    <property type="entry name" value="BLR1237 PROTEIN"/>
    <property type="match status" value="1"/>
</dbReference>
<dbReference type="SUPFAM" id="SSF53850">
    <property type="entry name" value="Periplasmic binding protein-like II"/>
    <property type="match status" value="1"/>
</dbReference>
<evidence type="ECO:0000256" key="1">
    <source>
        <dbReference type="ARBA" id="ARBA00006987"/>
    </source>
</evidence>
<protein>
    <submittedName>
        <fullName evidence="2">Tripartite tricarboxylate transporter substrate binding protein</fullName>
    </submittedName>
</protein>
<proteinExistence type="inferred from homology"/>
<gene>
    <name evidence="2" type="ORF">DDK22_37235</name>
</gene>
<evidence type="ECO:0000313" key="2">
    <source>
        <dbReference type="EMBL" id="RCJ03466.1"/>
    </source>
</evidence>
<sequence>MLVTALPIIPLTAHAQPYPARPVRIIVPFPAGGGTDVIARSLSDELSRGMGKPFIVENKPGAGSVMGNDLVAKSSADGYTLLLTTSAFSIVASIGIKLPYGGIHAFEPVALLGRAPNVVLVRNDSRIRSAADLLREAKANPGKLTYGSAGNGTSVHLAAEYFQSLAGVRLVHVPYRGSAPQFADLLAGHIDVAFATMASAATLIRDGRVRALAVTSPARSPAFPQVPTVAEAGVKDYSAEVWYGVFVPKGTPATVVAALHRAIAQASAAGAFRDRLAREGVVGGIGAPQDLRTTAEQEISRWQQVVKDKEIRIE</sequence>
<organism evidence="2 3">
    <name type="scientific">Cupriavidus necator</name>
    <name type="common">Alcaligenes eutrophus</name>
    <name type="synonym">Ralstonia eutropha</name>
    <dbReference type="NCBI Taxonomy" id="106590"/>
    <lineage>
        <taxon>Bacteria</taxon>
        <taxon>Pseudomonadati</taxon>
        <taxon>Pseudomonadota</taxon>
        <taxon>Betaproteobacteria</taxon>
        <taxon>Burkholderiales</taxon>
        <taxon>Burkholderiaceae</taxon>
        <taxon>Cupriavidus</taxon>
    </lineage>
</organism>
<comment type="similarity">
    <text evidence="1">Belongs to the UPF0065 (bug) family.</text>
</comment>
<evidence type="ECO:0000313" key="3">
    <source>
        <dbReference type="Proteomes" id="UP000253501"/>
    </source>
</evidence>
<dbReference type="InterPro" id="IPR042100">
    <property type="entry name" value="Bug_dom1"/>
</dbReference>
<dbReference type="PIRSF" id="PIRSF017082">
    <property type="entry name" value="YflP"/>
    <property type="match status" value="1"/>
</dbReference>
<accession>A0A367P8S5</accession>
<dbReference type="RefSeq" id="WP_114136276.1">
    <property type="nucleotide sequence ID" value="NZ_QDHA01000156.1"/>
</dbReference>
<dbReference type="PANTHER" id="PTHR42928">
    <property type="entry name" value="TRICARBOXYLATE-BINDING PROTEIN"/>
    <property type="match status" value="1"/>
</dbReference>
<dbReference type="CDD" id="cd13578">
    <property type="entry name" value="PBP2_Bug27"/>
    <property type="match status" value="1"/>
</dbReference>
<dbReference type="Gene3D" id="3.40.190.150">
    <property type="entry name" value="Bordetella uptake gene, domain 1"/>
    <property type="match status" value="1"/>
</dbReference>
<dbReference type="AlphaFoldDB" id="A0A367P8S5"/>
<dbReference type="EMBL" id="QDHA01000156">
    <property type="protein sequence ID" value="RCJ03466.1"/>
    <property type="molecule type" value="Genomic_DNA"/>
</dbReference>
<dbReference type="Proteomes" id="UP000253501">
    <property type="component" value="Unassembled WGS sequence"/>
</dbReference>
<dbReference type="Gene3D" id="3.40.190.10">
    <property type="entry name" value="Periplasmic binding protein-like II"/>
    <property type="match status" value="1"/>
</dbReference>
<dbReference type="InterPro" id="IPR005064">
    <property type="entry name" value="BUG"/>
</dbReference>